<gene>
    <name evidence="3" type="primary">thpR</name>
    <name evidence="3" type="ORF">ABHN84_16895</name>
</gene>
<evidence type="ECO:0000259" key="2">
    <source>
        <dbReference type="Pfam" id="PF02834"/>
    </source>
</evidence>
<dbReference type="InterPro" id="IPR014051">
    <property type="entry name" value="Phosphoesterase_HXTX"/>
</dbReference>
<evidence type="ECO:0000313" key="4">
    <source>
        <dbReference type="Proteomes" id="UP001477278"/>
    </source>
</evidence>
<dbReference type="RefSeq" id="WP_347690704.1">
    <property type="nucleotide sequence ID" value="NZ_JBDPZN010000008.1"/>
</dbReference>
<protein>
    <submittedName>
        <fullName evidence="3">RNA 2',3'-cyclic phosphodiesterase</fullName>
    </submittedName>
</protein>
<dbReference type="SUPFAM" id="SSF55144">
    <property type="entry name" value="LigT-like"/>
    <property type="match status" value="1"/>
</dbReference>
<evidence type="ECO:0000313" key="3">
    <source>
        <dbReference type="EMBL" id="MEO3683954.1"/>
    </source>
</evidence>
<organism evidence="3 4">
    <name type="scientific">Shewanella vesiculosa</name>
    <dbReference type="NCBI Taxonomy" id="518738"/>
    <lineage>
        <taxon>Bacteria</taxon>
        <taxon>Pseudomonadati</taxon>
        <taxon>Pseudomonadota</taxon>
        <taxon>Gammaproteobacteria</taxon>
        <taxon>Alteromonadales</taxon>
        <taxon>Shewanellaceae</taxon>
        <taxon>Shewanella</taxon>
    </lineage>
</organism>
<dbReference type="Proteomes" id="UP001477278">
    <property type="component" value="Unassembled WGS sequence"/>
</dbReference>
<dbReference type="PANTHER" id="PTHR35561">
    <property type="entry name" value="RNA 2',3'-CYCLIC PHOSPHODIESTERASE"/>
    <property type="match status" value="1"/>
</dbReference>
<reference evidence="3 4" key="1">
    <citation type="submission" date="2024-05" db="EMBL/GenBank/DDBJ databases">
        <title>Genome sequencing of Marine Estuary Bacteria, Shewanella vesiculosa and S. baltica, and Pseudomonas syringae.</title>
        <authorList>
            <person name="Gurung A."/>
            <person name="Maclea K.S."/>
        </authorList>
    </citation>
    <scope>NUCLEOTIDE SEQUENCE [LARGE SCALE GENOMIC DNA]</scope>
    <source>
        <strain evidence="3 4">1A</strain>
    </source>
</reference>
<comment type="caution">
    <text evidence="3">The sequence shown here is derived from an EMBL/GenBank/DDBJ whole genome shotgun (WGS) entry which is preliminary data.</text>
</comment>
<proteinExistence type="predicted"/>
<dbReference type="Pfam" id="PF02834">
    <property type="entry name" value="LigT_PEase"/>
    <property type="match status" value="1"/>
</dbReference>
<keyword evidence="1" id="KW-0378">Hydrolase</keyword>
<dbReference type="NCBIfam" id="TIGR02258">
    <property type="entry name" value="2_5_ligase"/>
    <property type="match status" value="1"/>
</dbReference>
<evidence type="ECO:0000256" key="1">
    <source>
        <dbReference type="ARBA" id="ARBA00022801"/>
    </source>
</evidence>
<dbReference type="Gene3D" id="3.90.1140.10">
    <property type="entry name" value="Cyclic phosphodiesterase"/>
    <property type="match status" value="1"/>
</dbReference>
<keyword evidence="4" id="KW-1185">Reference proteome</keyword>
<sequence>MQATSSRRLFVGFGLKKSEIEKTSLIKQRLNPFVNDTAKVVDNSNLHMTLGFLGQIDQTSYASVVDAIELMPKPTFMQELDTLSLWQSARLICLKGHASEPLLLMAQSLLLIAKNHKVLISEHQYVPHISLFRQVNITTLPTLRCTTRLSLMPTELHLYQSIKNKRQTDYSVLKSWPLTEDNKKAAII</sequence>
<dbReference type="EMBL" id="JBDPZN010000008">
    <property type="protein sequence ID" value="MEO3683954.1"/>
    <property type="molecule type" value="Genomic_DNA"/>
</dbReference>
<accession>A0ABV0FSZ5</accession>
<name>A0ABV0FSZ5_9GAMM</name>
<dbReference type="InterPro" id="IPR004175">
    <property type="entry name" value="RNA_CPDase"/>
</dbReference>
<dbReference type="PANTHER" id="PTHR35561:SF1">
    <property type="entry name" value="RNA 2',3'-CYCLIC PHOSPHODIESTERASE"/>
    <property type="match status" value="1"/>
</dbReference>
<dbReference type="InterPro" id="IPR009097">
    <property type="entry name" value="Cyclic_Pdiesterase"/>
</dbReference>
<feature type="domain" description="Phosphoesterase HXTX" evidence="2">
    <location>
        <begin position="26"/>
        <end position="89"/>
    </location>
</feature>